<dbReference type="AlphaFoldDB" id="A0A642V7N4"/>
<accession>A0A642V7N4</accession>
<organism evidence="2 3">
    <name type="scientific">Trichomonascus ciferrii</name>
    <dbReference type="NCBI Taxonomy" id="44093"/>
    <lineage>
        <taxon>Eukaryota</taxon>
        <taxon>Fungi</taxon>
        <taxon>Dikarya</taxon>
        <taxon>Ascomycota</taxon>
        <taxon>Saccharomycotina</taxon>
        <taxon>Dipodascomycetes</taxon>
        <taxon>Dipodascales</taxon>
        <taxon>Trichomonascaceae</taxon>
        <taxon>Trichomonascus</taxon>
        <taxon>Trichomonascus ciferrii complex</taxon>
    </lineage>
</organism>
<protein>
    <submittedName>
        <fullName evidence="2">Uncharacterized protein</fullName>
    </submittedName>
</protein>
<evidence type="ECO:0000313" key="2">
    <source>
        <dbReference type="EMBL" id="KAA8915653.1"/>
    </source>
</evidence>
<dbReference type="EMBL" id="SWFS01000151">
    <property type="protein sequence ID" value="KAA8915653.1"/>
    <property type="molecule type" value="Genomic_DNA"/>
</dbReference>
<dbReference type="Pfam" id="PF13093">
    <property type="entry name" value="FTA4"/>
    <property type="match status" value="1"/>
</dbReference>
<dbReference type="Proteomes" id="UP000761534">
    <property type="component" value="Unassembled WGS sequence"/>
</dbReference>
<dbReference type="OrthoDB" id="10666330at2759"/>
<dbReference type="GO" id="GO:0031511">
    <property type="term" value="C:Mis6-Sim4 complex"/>
    <property type="evidence" value="ECO:0007669"/>
    <property type="project" value="InterPro"/>
</dbReference>
<feature type="region of interest" description="Disordered" evidence="1">
    <location>
        <begin position="55"/>
        <end position="88"/>
    </location>
</feature>
<name>A0A642V7N4_9ASCO</name>
<evidence type="ECO:0000256" key="1">
    <source>
        <dbReference type="SAM" id="MobiDB-lite"/>
    </source>
</evidence>
<evidence type="ECO:0000313" key="3">
    <source>
        <dbReference type="Proteomes" id="UP000761534"/>
    </source>
</evidence>
<comment type="caution">
    <text evidence="2">The sequence shown here is derived from an EMBL/GenBank/DDBJ whole genome shotgun (WGS) entry which is preliminary data.</text>
</comment>
<feature type="compositionally biased region" description="Basic and acidic residues" evidence="1">
    <location>
        <begin position="278"/>
        <end position="290"/>
    </location>
</feature>
<reference evidence="2" key="1">
    <citation type="journal article" date="2019" name="G3 (Bethesda)">
        <title>Genome Assemblies of Two Rare Opportunistic Yeast Pathogens: Diutina rugosa (syn. Candida rugosa) and Trichomonascus ciferrii (syn. Candida ciferrii).</title>
        <authorList>
            <person name="Mixao V."/>
            <person name="Saus E."/>
            <person name="Hansen A.P."/>
            <person name="Lass-Florl C."/>
            <person name="Gabaldon T."/>
        </authorList>
    </citation>
    <scope>NUCLEOTIDE SEQUENCE</scope>
    <source>
        <strain evidence="2">CBS 4856</strain>
    </source>
</reference>
<proteinExistence type="predicted"/>
<dbReference type="InterPro" id="IPR025207">
    <property type="entry name" value="Sim4_Fta4"/>
</dbReference>
<dbReference type="VEuPathDB" id="FungiDB:TRICI_002165"/>
<feature type="region of interest" description="Disordered" evidence="1">
    <location>
        <begin position="270"/>
        <end position="290"/>
    </location>
</feature>
<gene>
    <name evidence="2" type="ORF">TRICI_002165</name>
</gene>
<sequence>MRFLFLDFDTFVGSPVGRIADYGCQLVAMFLEDQIRIINAPLLLDSEAREAILNAGREDEEEESSSSSAEEGFVSEENKRKKRKKARLTSQGMDKIISKVNQKKKIYYGKIFTQQAKRHVVMQLQAASADSFLKAHEQVEAMKSRLFVPVDPEVSSLATQPQAQAQTRLEGLSSEEIHSLSDSLVNGHNGNSAKLSKALKNYNKAMETRRKYKDLKQFLTTTFTESPQESIQNNLITTQSPVLDELARLRTLSAKVQAKIATNPEKLQQILQSQEPDNTSKRARAYEKTV</sequence>
<keyword evidence="3" id="KW-1185">Reference proteome</keyword>